<feature type="domain" description="Bacteriophage P22 tailspike N-terminal" evidence="1">
    <location>
        <begin position="1"/>
        <end position="113"/>
    </location>
</feature>
<gene>
    <name evidence="2" type="ORF">Xentx_00489</name>
</gene>
<protein>
    <recommendedName>
        <fullName evidence="1">Bacteriophage P22 tailspike N-terminal domain-containing protein</fullName>
    </recommendedName>
</protein>
<dbReference type="SUPFAM" id="SSF51327">
    <property type="entry name" value="Head-binding domain of phage P22 tailspike protein"/>
    <property type="match status" value="1"/>
</dbReference>
<dbReference type="RefSeq" id="WP_083600850.1">
    <property type="nucleotide sequence ID" value="NZ_CAWMWP010000043.1"/>
</dbReference>
<organism evidence="2 3">
    <name type="scientific">Xenorhabdus thuongxuanensis</name>
    <dbReference type="NCBI Taxonomy" id="1873484"/>
    <lineage>
        <taxon>Bacteria</taxon>
        <taxon>Pseudomonadati</taxon>
        <taxon>Pseudomonadota</taxon>
        <taxon>Gammaproteobacteria</taxon>
        <taxon>Enterobacterales</taxon>
        <taxon>Morganellaceae</taxon>
        <taxon>Xenorhabdus</taxon>
    </lineage>
</organism>
<evidence type="ECO:0000313" key="3">
    <source>
        <dbReference type="Proteomes" id="UP000186277"/>
    </source>
</evidence>
<dbReference type="InterPro" id="IPR009093">
    <property type="entry name" value="P22_tailspike_N"/>
</dbReference>
<accession>A0A1Q5U8M7</accession>
<dbReference type="Gene3D" id="2.170.14.10">
    <property type="entry name" value="Phage P22 tailspike-like, N-terminal domain"/>
    <property type="match status" value="1"/>
</dbReference>
<dbReference type="InterPro" id="IPR036730">
    <property type="entry name" value="P22_tailspike_N_sf"/>
</dbReference>
<sequence length="702" mass="78304">MSEIIPNVVVSMPSQLFTMARSFKACANGRIYIGKVNTDPTLPENQIQVYLEREDGAHIPCPQPIIINQAGYPVYNGQMSKFVTVEGHAMAVYDSYGVQQFYVPNLLKYDPDQLRKQLGAPGGADIIRADGDNTVGDIINSQWKTKSLDFFQPLGGHYIQKAADWCKAHGYALVIPRGKEYEYSERIVFEDITLLWEGTLTLTSLIDCGIVFRRNVMMPTYGHLKSSKNIVLPDDYFMVGFYSWRSPEGTLGCQDNVISGRLDIRNGHIDYNGWDQGNVDDYANLTGGGVLMLGGSWMRPTLGMTDRSWENVHRNKLNFYIDGFSYSLVMQGIMDANSPGQFVGWVNGNTIDIRARRFKDAISLKCTSTNPKTTRGGEVSSNIVLAELQSTKVTTRRFMYCEGYDNKFTIKGWDINAGDGDILFEFTKGNKSSDVFQESTNNIVELLYATLNDGESWYSKFVKEDLPGANNFVSESFPFKNIFTESSGYALSSRGSSGGYVRGIDNFLGNFSLRPRFRTRVIKNGSDITSFIEDINNMFDGNQSSSTNIDVSIGDSVSIEMDMISSIYNFTLIGQTLSYISSLKGKVKLEALNANGNVIHSTNEDLRSTNVTGIRLMTRVFTLRVNYYDFKNSGELRIGCIFAKCDSHNTRMGVVGSSGGDVSGHIRFLTPNSSPVITDQITGQLWEIISERGVLRTRKYTP</sequence>
<dbReference type="OrthoDB" id="6481209at2"/>
<comment type="caution">
    <text evidence="2">The sequence shown here is derived from an EMBL/GenBank/DDBJ whole genome shotgun (WGS) entry which is preliminary data.</text>
</comment>
<dbReference type="Proteomes" id="UP000186277">
    <property type="component" value="Unassembled WGS sequence"/>
</dbReference>
<name>A0A1Q5U8M7_9GAMM</name>
<proteinExistence type="predicted"/>
<dbReference type="Pfam" id="PF09008">
    <property type="entry name" value="Head_binding"/>
    <property type="match status" value="1"/>
</dbReference>
<reference evidence="2 3" key="1">
    <citation type="submission" date="2016-09" db="EMBL/GenBank/DDBJ databases">
        <title>Xenorhabdus thuongxuanensis sp. nov. and Xenorhabdus eapokensis sp. nov., isolated from Steinernema species.</title>
        <authorList>
            <person name="Kaempfer P."/>
            <person name="Tobias N.J."/>
            <person name="Phan Ke L."/>
            <person name="Bode H.B."/>
            <person name="Glaeser S.P."/>
        </authorList>
    </citation>
    <scope>NUCLEOTIDE SEQUENCE [LARGE SCALE GENOMIC DNA]</scope>
    <source>
        <strain evidence="2 3">30TX1</strain>
    </source>
</reference>
<dbReference type="AlphaFoldDB" id="A0A1Q5U8M7"/>
<keyword evidence="3" id="KW-1185">Reference proteome</keyword>
<evidence type="ECO:0000313" key="2">
    <source>
        <dbReference type="EMBL" id="OKP08818.1"/>
    </source>
</evidence>
<evidence type="ECO:0000259" key="1">
    <source>
        <dbReference type="Pfam" id="PF09008"/>
    </source>
</evidence>
<dbReference type="EMBL" id="MKGR01000002">
    <property type="protein sequence ID" value="OKP08818.1"/>
    <property type="molecule type" value="Genomic_DNA"/>
</dbReference>